<accession>A0A3S0NDW8</accession>
<evidence type="ECO:0000256" key="1">
    <source>
        <dbReference type="SAM" id="MobiDB-lite"/>
    </source>
</evidence>
<comment type="caution">
    <text evidence="2">The sequence shown here is derived from an EMBL/GenBank/DDBJ whole genome shotgun (WGS) entry which is preliminary data.</text>
</comment>
<evidence type="ECO:0000313" key="2">
    <source>
        <dbReference type="EMBL" id="RUA22344.1"/>
    </source>
</evidence>
<proteinExistence type="predicted"/>
<dbReference type="AlphaFoldDB" id="A0A3S0NDW8"/>
<gene>
    <name evidence="2" type="ORF">DSL92_06090</name>
</gene>
<feature type="region of interest" description="Disordered" evidence="1">
    <location>
        <begin position="63"/>
        <end position="100"/>
    </location>
</feature>
<reference evidence="2" key="1">
    <citation type="submission" date="2018-12" db="EMBL/GenBank/DDBJ databases">
        <authorList>
            <person name="Jadhav K."/>
            <person name="Kushwaha B."/>
            <person name="Jadhav I."/>
        </authorList>
    </citation>
    <scope>NUCLEOTIDE SEQUENCE [LARGE SCALE GENOMIC DNA]</scope>
    <source>
        <strain evidence="2">SBS 10</strain>
    </source>
</reference>
<sequence>MANQPGYPAQPAPAPGAGIWRDVWWERSAGGIRPTAPVAIPGADGWACSRRAGSGGVEVQHLRPARAPATRKPQRGAVRRYRTTRHQPHPGWAGQPSSDRAYWAGDDSRWERTHANLALFETPTLDARKLRWQW</sequence>
<organism evidence="2">
    <name type="scientific">Billgrantia gudaonensis</name>
    <dbReference type="NCBI Taxonomy" id="376427"/>
    <lineage>
        <taxon>Bacteria</taxon>
        <taxon>Pseudomonadati</taxon>
        <taxon>Pseudomonadota</taxon>
        <taxon>Gammaproteobacteria</taxon>
        <taxon>Oceanospirillales</taxon>
        <taxon>Halomonadaceae</taxon>
        <taxon>Billgrantia</taxon>
    </lineage>
</organism>
<name>A0A3S0NDW8_9GAMM</name>
<dbReference type="EMBL" id="RXHI01000018">
    <property type="protein sequence ID" value="RUA22344.1"/>
    <property type="molecule type" value="Genomic_DNA"/>
</dbReference>
<feature type="compositionally biased region" description="Basic residues" evidence="1">
    <location>
        <begin position="72"/>
        <end position="88"/>
    </location>
</feature>
<protein>
    <submittedName>
        <fullName evidence="2">Uncharacterized protein</fullName>
    </submittedName>
</protein>